<dbReference type="PANTHER" id="PTHR10791:SF190">
    <property type="entry name" value="PLANT DISEASE RESISTANT PROTEIN"/>
    <property type="match status" value="1"/>
</dbReference>
<proteinExistence type="inferred from homology"/>
<keyword evidence="8 9" id="KW-0472">Membrane</keyword>
<evidence type="ECO:0000256" key="1">
    <source>
        <dbReference type="ARBA" id="ARBA00004127"/>
    </source>
</evidence>
<dbReference type="AlphaFoldDB" id="A0A3Q7ENN0"/>
<dbReference type="Gramene" id="Solyc01g099865.1.1">
    <property type="protein sequence ID" value="Solyc01g099865.1.1"/>
    <property type="gene ID" value="Solyc01g099865.1"/>
</dbReference>
<feature type="transmembrane region" description="Helical" evidence="9">
    <location>
        <begin position="51"/>
        <end position="76"/>
    </location>
</feature>
<organism evidence="10">
    <name type="scientific">Solanum lycopersicum</name>
    <name type="common">Tomato</name>
    <name type="synonym">Lycopersicon esculentum</name>
    <dbReference type="NCBI Taxonomy" id="4081"/>
    <lineage>
        <taxon>Eukaryota</taxon>
        <taxon>Viridiplantae</taxon>
        <taxon>Streptophyta</taxon>
        <taxon>Embryophyta</taxon>
        <taxon>Tracheophyta</taxon>
        <taxon>Spermatophyta</taxon>
        <taxon>Magnoliopsida</taxon>
        <taxon>eudicotyledons</taxon>
        <taxon>Gunneridae</taxon>
        <taxon>Pentapetalae</taxon>
        <taxon>asterids</taxon>
        <taxon>lamiids</taxon>
        <taxon>Solanales</taxon>
        <taxon>Solanaceae</taxon>
        <taxon>Solanoideae</taxon>
        <taxon>Solaneae</taxon>
        <taxon>Solanum</taxon>
        <taxon>Solanum subgen. Lycopersicon</taxon>
    </lineage>
</organism>
<evidence type="ECO:0000256" key="2">
    <source>
        <dbReference type="ARBA" id="ARBA00007809"/>
    </source>
</evidence>
<dbReference type="GO" id="GO:0012505">
    <property type="term" value="C:endomembrane system"/>
    <property type="evidence" value="ECO:0007669"/>
    <property type="project" value="UniProtKB-SubCell"/>
</dbReference>
<evidence type="ECO:0000256" key="7">
    <source>
        <dbReference type="ARBA" id="ARBA00022989"/>
    </source>
</evidence>
<evidence type="ECO:0000256" key="4">
    <source>
        <dbReference type="ARBA" id="ARBA00022597"/>
    </source>
</evidence>
<dbReference type="InterPro" id="IPR004316">
    <property type="entry name" value="SWEET_rpt"/>
</dbReference>
<keyword evidence="11" id="KW-1185">Reference proteome</keyword>
<keyword evidence="4" id="KW-0762">Sugar transport</keyword>
<comment type="similarity">
    <text evidence="2">Belongs to the SWEET sugar transporter family.</text>
</comment>
<dbReference type="GO" id="GO:0016020">
    <property type="term" value="C:membrane"/>
    <property type="evidence" value="ECO:0007669"/>
    <property type="project" value="InterPro"/>
</dbReference>
<protein>
    <submittedName>
        <fullName evidence="10">Uncharacterized protein</fullName>
    </submittedName>
</protein>
<dbReference type="Gene3D" id="1.20.1280.290">
    <property type="match status" value="1"/>
</dbReference>
<evidence type="ECO:0000313" key="11">
    <source>
        <dbReference type="Proteomes" id="UP000004994"/>
    </source>
</evidence>
<dbReference type="PANTHER" id="PTHR10791">
    <property type="entry name" value="RAG1-ACTIVATING PROTEIN 1"/>
    <property type="match status" value="1"/>
</dbReference>
<dbReference type="Proteomes" id="UP000004994">
    <property type="component" value="Chromosome 1"/>
</dbReference>
<evidence type="ECO:0000256" key="8">
    <source>
        <dbReference type="ARBA" id="ARBA00023136"/>
    </source>
</evidence>
<evidence type="ECO:0000256" key="5">
    <source>
        <dbReference type="ARBA" id="ARBA00022692"/>
    </source>
</evidence>
<keyword evidence="6" id="KW-0677">Repeat</keyword>
<dbReference type="GO" id="GO:0051119">
    <property type="term" value="F:sugar transmembrane transporter activity"/>
    <property type="evidence" value="ECO:0007669"/>
    <property type="project" value="InterPro"/>
</dbReference>
<dbReference type="InParanoid" id="A0A3Q7ENN0"/>
<keyword evidence="3" id="KW-0813">Transport</keyword>
<accession>A0A3Q7ENN0</accession>
<feature type="transmembrane region" description="Helical" evidence="9">
    <location>
        <begin position="82"/>
        <end position="102"/>
    </location>
</feature>
<feature type="transmembrane region" description="Helical" evidence="9">
    <location>
        <begin position="12"/>
        <end position="39"/>
    </location>
</feature>
<evidence type="ECO:0000313" key="10">
    <source>
        <dbReference type="EnsemblPlants" id="Solyc01g099865.1.1"/>
    </source>
</evidence>
<keyword evidence="5 9" id="KW-0812">Transmembrane</keyword>
<reference evidence="10" key="2">
    <citation type="submission" date="2019-01" db="UniProtKB">
        <authorList>
            <consortium name="EnsemblPlants"/>
        </authorList>
    </citation>
    <scope>IDENTIFICATION</scope>
    <source>
        <strain evidence="10">cv. Heinz 1706</strain>
    </source>
</reference>
<dbReference type="EnsemblPlants" id="Solyc01g099865.1.1">
    <property type="protein sequence ID" value="Solyc01g099865.1.1"/>
    <property type="gene ID" value="Solyc01g099865.1"/>
</dbReference>
<evidence type="ECO:0000256" key="3">
    <source>
        <dbReference type="ARBA" id="ARBA00022448"/>
    </source>
</evidence>
<reference evidence="10" key="1">
    <citation type="journal article" date="2012" name="Nature">
        <title>The tomato genome sequence provides insights into fleshy fruit evolution.</title>
        <authorList>
            <consortium name="Tomato Genome Consortium"/>
        </authorList>
    </citation>
    <scope>NUCLEOTIDE SEQUENCE [LARGE SCALE GENOMIC DNA]</scope>
    <source>
        <strain evidence="10">cv. Heinz 1706</strain>
    </source>
</reference>
<evidence type="ECO:0000256" key="9">
    <source>
        <dbReference type="SAM" id="Phobius"/>
    </source>
</evidence>
<name>A0A3Q7ENN0_SOLLC</name>
<comment type="subcellular location">
    <subcellularLocation>
        <location evidence="1">Endomembrane system</location>
        <topology evidence="1">Multi-pass membrane protein</topology>
    </subcellularLocation>
</comment>
<dbReference type="STRING" id="4081.A0A3Q7ENN0"/>
<dbReference type="Pfam" id="PF03083">
    <property type="entry name" value="MtN3_slv"/>
    <property type="match status" value="1"/>
</dbReference>
<keyword evidence="7 9" id="KW-1133">Transmembrane helix</keyword>
<sequence length="103" mass="11791">MSELETHPYILLYLFFQIKTASLAGVLNVVIFATILLLGQLLLHGQMRINVIGFVTAVVTMKSIEYMPFFLSFFLFLNGSVWIFYALLVGKFSIIKYSILIIY</sequence>
<evidence type="ECO:0000256" key="6">
    <source>
        <dbReference type="ARBA" id="ARBA00022737"/>
    </source>
</evidence>
<dbReference type="InterPro" id="IPR047664">
    <property type="entry name" value="SWEET"/>
</dbReference>